<name>A0A7J4GVS4_9ARCH</name>
<dbReference type="AlphaFoldDB" id="A0A7J4GVS4"/>
<reference evidence="2" key="1">
    <citation type="journal article" date="2019" name="bioRxiv">
        <title>Genome diversification in globally distributed novel marine Proteobacteria is linked to environmental adaptation.</title>
        <authorList>
            <person name="Zhou Z."/>
            <person name="Tran P.Q."/>
            <person name="Kieft K."/>
            <person name="Anantharaman K."/>
        </authorList>
    </citation>
    <scope>NUCLEOTIDE SEQUENCE [LARGE SCALE GENOMIC DNA]</scope>
</reference>
<accession>A0A7J4GVS4</accession>
<dbReference type="Proteomes" id="UP000585802">
    <property type="component" value="Unassembled WGS sequence"/>
</dbReference>
<evidence type="ECO:0000313" key="1">
    <source>
        <dbReference type="EMBL" id="HIF37031.1"/>
    </source>
</evidence>
<comment type="caution">
    <text evidence="1">The sequence shown here is derived from an EMBL/GenBank/DDBJ whole genome shotgun (WGS) entry which is preliminary data.</text>
</comment>
<organism evidence="1 2">
    <name type="scientific">Marine Group III euryarchaeote</name>
    <dbReference type="NCBI Taxonomy" id="2173149"/>
    <lineage>
        <taxon>Archaea</taxon>
        <taxon>Methanobacteriati</taxon>
        <taxon>Thermoplasmatota</taxon>
        <taxon>Thermoplasmata</taxon>
        <taxon>Candidatus Thermoprofundales</taxon>
    </lineage>
</organism>
<sequence length="78" mass="8672">MKLKLIIEPPVTLVLRIYRAVQDRIAIPVFNGPSKGIVRRIVTVLDITLHTDPRVIIIKPNVVQAGTTNMYAVKRGAV</sequence>
<proteinExistence type="predicted"/>
<gene>
    <name evidence="1" type="ORF">EYQ70_01220</name>
</gene>
<dbReference type="EMBL" id="DUCX01000018">
    <property type="protein sequence ID" value="HIF37031.1"/>
    <property type="molecule type" value="Genomic_DNA"/>
</dbReference>
<evidence type="ECO:0000313" key="2">
    <source>
        <dbReference type="Proteomes" id="UP000585802"/>
    </source>
</evidence>
<protein>
    <submittedName>
        <fullName evidence="1">Uncharacterized protein</fullName>
    </submittedName>
</protein>